<evidence type="ECO:0000256" key="4">
    <source>
        <dbReference type="ARBA" id="ARBA00022723"/>
    </source>
</evidence>
<dbReference type="InterPro" id="IPR038156">
    <property type="entry name" value="PCS_N_sf"/>
</dbReference>
<keyword evidence="2" id="KW-0104">Cadmium</keyword>
<feature type="chain" id="PRO_5046300220" description="glutathione gamma-glutamylcysteinyltransferase" evidence="5">
    <location>
        <begin position="19"/>
        <end position="241"/>
    </location>
</feature>
<accession>A0ABP8V0D6</accession>
<dbReference type="PANTHER" id="PTHR33447">
    <property type="entry name" value="GLUTATHIONE GAMMA-GLUTAMYLCYSTEINYLTRANSFERASE"/>
    <property type="match status" value="1"/>
</dbReference>
<dbReference type="RefSeq" id="WP_345195300.1">
    <property type="nucleotide sequence ID" value="NZ_BAABFL010000134.1"/>
</dbReference>
<dbReference type="PANTHER" id="PTHR33447:SF20">
    <property type="entry name" value="GLUTATHIONE GAMMA-GLUTAMYLCYSTEINYLTRANSFERASE"/>
    <property type="match status" value="1"/>
</dbReference>
<dbReference type="EMBL" id="BAABFL010000134">
    <property type="protein sequence ID" value="GAA4649449.1"/>
    <property type="molecule type" value="Genomic_DNA"/>
</dbReference>
<feature type="domain" description="Peptidase C83" evidence="6">
    <location>
        <begin position="12"/>
        <end position="235"/>
    </location>
</feature>
<evidence type="ECO:0000256" key="1">
    <source>
        <dbReference type="ARBA" id="ARBA00012468"/>
    </source>
</evidence>
<dbReference type="Gene3D" id="3.90.70.30">
    <property type="entry name" value="Phytochelatin synthase, N-terminal domain"/>
    <property type="match status" value="1"/>
</dbReference>
<comment type="caution">
    <text evidence="7">The sequence shown here is derived from an EMBL/GenBank/DDBJ whole genome shotgun (WGS) entry which is preliminary data.</text>
</comment>
<dbReference type="InterPro" id="IPR007719">
    <property type="entry name" value="PCS_N"/>
</dbReference>
<gene>
    <name evidence="7" type="ORF">GCM10023116_17230</name>
</gene>
<dbReference type="InterPro" id="IPR038765">
    <property type="entry name" value="Papain-like_cys_pep_sf"/>
</dbReference>
<proteinExistence type="predicted"/>
<dbReference type="Proteomes" id="UP001500604">
    <property type="component" value="Unassembled WGS sequence"/>
</dbReference>
<dbReference type="EC" id="2.3.2.15" evidence="1"/>
<evidence type="ECO:0000313" key="8">
    <source>
        <dbReference type="Proteomes" id="UP001500604"/>
    </source>
</evidence>
<evidence type="ECO:0000259" key="6">
    <source>
        <dbReference type="PROSITE" id="PS51443"/>
    </source>
</evidence>
<organism evidence="7 8">
    <name type="scientific">Kistimonas scapharcae</name>
    <dbReference type="NCBI Taxonomy" id="1036133"/>
    <lineage>
        <taxon>Bacteria</taxon>
        <taxon>Pseudomonadati</taxon>
        <taxon>Pseudomonadota</taxon>
        <taxon>Gammaproteobacteria</taxon>
        <taxon>Oceanospirillales</taxon>
        <taxon>Endozoicomonadaceae</taxon>
        <taxon>Kistimonas</taxon>
    </lineage>
</organism>
<reference evidence="8" key="1">
    <citation type="journal article" date="2019" name="Int. J. Syst. Evol. Microbiol.">
        <title>The Global Catalogue of Microorganisms (GCM) 10K type strain sequencing project: providing services to taxonomists for standard genome sequencing and annotation.</title>
        <authorList>
            <consortium name="The Broad Institute Genomics Platform"/>
            <consortium name="The Broad Institute Genome Sequencing Center for Infectious Disease"/>
            <person name="Wu L."/>
            <person name="Ma J."/>
        </authorList>
    </citation>
    <scope>NUCLEOTIDE SEQUENCE [LARGE SCALE GENOMIC DNA]</scope>
    <source>
        <strain evidence="8">JCM 17805</strain>
    </source>
</reference>
<dbReference type="InterPro" id="IPR040409">
    <property type="entry name" value="PCS-like"/>
</dbReference>
<sequence length="241" mass="26343">MKQTITCLGLLCALLTFAVSGTQNPDLIDWNTPAAAPLQQRIPANADFWQLIPQLTTQKTQTYCGIASAVTVLNTMAFGQAGDPVYFPYVHVTQDSFFTPDVLQYVTPLSVLTRGITMKELGNALQSHGVLVHSLPGDSIDTDQLRNRLRHELTDKEHYLLINYHRPSLNQKGGGHWSVLGAYDVASDRALILDVARYAYPPTWVSLSALHRAINTLDASSGESRGLLIISAPSTTAQNTP</sequence>
<evidence type="ECO:0000256" key="2">
    <source>
        <dbReference type="ARBA" id="ARBA00022539"/>
    </source>
</evidence>
<dbReference type="PROSITE" id="PS51443">
    <property type="entry name" value="PCS"/>
    <property type="match status" value="1"/>
</dbReference>
<evidence type="ECO:0000256" key="5">
    <source>
        <dbReference type="SAM" id="SignalP"/>
    </source>
</evidence>
<evidence type="ECO:0000313" key="7">
    <source>
        <dbReference type="EMBL" id="GAA4649449.1"/>
    </source>
</evidence>
<evidence type="ECO:0000256" key="3">
    <source>
        <dbReference type="ARBA" id="ARBA00022679"/>
    </source>
</evidence>
<feature type="signal peptide" evidence="5">
    <location>
        <begin position="1"/>
        <end position="18"/>
    </location>
</feature>
<protein>
    <recommendedName>
        <fullName evidence="1">glutathione gamma-glutamylcysteinyltransferase</fullName>
        <ecNumber evidence="1">2.3.2.15</ecNumber>
    </recommendedName>
</protein>
<keyword evidence="5" id="KW-0732">Signal</keyword>
<keyword evidence="8" id="KW-1185">Reference proteome</keyword>
<keyword evidence="4" id="KW-0479">Metal-binding</keyword>
<keyword evidence="3" id="KW-0808">Transferase</keyword>
<dbReference type="SUPFAM" id="SSF54001">
    <property type="entry name" value="Cysteine proteinases"/>
    <property type="match status" value="1"/>
</dbReference>
<dbReference type="Pfam" id="PF05023">
    <property type="entry name" value="Phytochelatin"/>
    <property type="match status" value="1"/>
</dbReference>
<name>A0ABP8V0D6_9GAMM</name>